<dbReference type="AlphaFoldDB" id="A0A8S4N5E9"/>
<organism evidence="2 3">
    <name type="scientific">Owenia fusiformis</name>
    <name type="common">Polychaete worm</name>
    <dbReference type="NCBI Taxonomy" id="6347"/>
    <lineage>
        <taxon>Eukaryota</taxon>
        <taxon>Metazoa</taxon>
        <taxon>Spiralia</taxon>
        <taxon>Lophotrochozoa</taxon>
        <taxon>Annelida</taxon>
        <taxon>Polychaeta</taxon>
        <taxon>Sedentaria</taxon>
        <taxon>Canalipalpata</taxon>
        <taxon>Sabellida</taxon>
        <taxon>Oweniida</taxon>
        <taxon>Oweniidae</taxon>
        <taxon>Owenia</taxon>
    </lineage>
</organism>
<feature type="compositionally biased region" description="Low complexity" evidence="1">
    <location>
        <begin position="15"/>
        <end position="35"/>
    </location>
</feature>
<feature type="region of interest" description="Disordered" evidence="1">
    <location>
        <begin position="345"/>
        <end position="392"/>
    </location>
</feature>
<protein>
    <submittedName>
        <fullName evidence="2">Uncharacterized protein</fullName>
    </submittedName>
</protein>
<keyword evidence="3" id="KW-1185">Reference proteome</keyword>
<name>A0A8S4N5E9_OWEFU</name>
<sequence>SVTSSAGMTSSVAVTSYPGVTSSPSVTSSTGMTSSINKTGPLEKVAQTKSKKSIPRMLFNSPRAKTRKLPIEPQSHIDTNPNTPAHKNGSPNPKAQKFTSPNQTITARPKPMNKTDPFIKDAISDPDSEESYQSSEQVQQDTNEVYLEILAEKMQKLTPPEMLNKPIGNYKSPSPEDSGGVRFKSPHPVGLRKDHRISTPKKISSPILNISMISAIEKCTKVSNKQLSDIEYNGRAIDKHPKGISYHPKAIDNHPKANDHNPKPIKTNPHHYDLRLINSIDDQCAEPDANEEQEMLSEDGSGTEVYGDSNEAPSAQKLVTSKLYCVSDDSTLGSAKEKVRKIVECIKNPDELRHTDKKQPSYKNSSNQDPNNKQPGSKQYLFKYPDNKHHGN</sequence>
<feature type="compositionally biased region" description="Polar residues" evidence="1">
    <location>
        <begin position="76"/>
        <end position="106"/>
    </location>
</feature>
<evidence type="ECO:0000313" key="3">
    <source>
        <dbReference type="Proteomes" id="UP000749559"/>
    </source>
</evidence>
<dbReference type="EMBL" id="CAIIXF020000002">
    <property type="protein sequence ID" value="CAH1776521.1"/>
    <property type="molecule type" value="Genomic_DNA"/>
</dbReference>
<feature type="compositionally biased region" description="Basic and acidic residues" evidence="1">
    <location>
        <begin position="345"/>
        <end position="359"/>
    </location>
</feature>
<feature type="compositionally biased region" description="Acidic residues" evidence="1">
    <location>
        <begin position="287"/>
        <end position="297"/>
    </location>
</feature>
<feature type="region of interest" description="Disordered" evidence="1">
    <location>
        <begin position="287"/>
        <end position="313"/>
    </location>
</feature>
<dbReference type="Proteomes" id="UP000749559">
    <property type="component" value="Unassembled WGS sequence"/>
</dbReference>
<feature type="compositionally biased region" description="Polar residues" evidence="1">
    <location>
        <begin position="361"/>
        <end position="377"/>
    </location>
</feature>
<feature type="region of interest" description="Disordered" evidence="1">
    <location>
        <begin position="1"/>
        <end position="140"/>
    </location>
</feature>
<reference evidence="2" key="1">
    <citation type="submission" date="2022-03" db="EMBL/GenBank/DDBJ databases">
        <authorList>
            <person name="Martin C."/>
        </authorList>
    </citation>
    <scope>NUCLEOTIDE SEQUENCE</scope>
</reference>
<comment type="caution">
    <text evidence="2">The sequence shown here is derived from an EMBL/GenBank/DDBJ whole genome shotgun (WGS) entry which is preliminary data.</text>
</comment>
<feature type="compositionally biased region" description="Low complexity" evidence="1">
    <location>
        <begin position="131"/>
        <end position="140"/>
    </location>
</feature>
<evidence type="ECO:0000313" key="2">
    <source>
        <dbReference type="EMBL" id="CAH1776521.1"/>
    </source>
</evidence>
<feature type="non-terminal residue" evidence="2">
    <location>
        <position position="1"/>
    </location>
</feature>
<feature type="region of interest" description="Disordered" evidence="1">
    <location>
        <begin position="157"/>
        <end position="194"/>
    </location>
</feature>
<proteinExistence type="predicted"/>
<accession>A0A8S4N5E9</accession>
<evidence type="ECO:0000256" key="1">
    <source>
        <dbReference type="SAM" id="MobiDB-lite"/>
    </source>
</evidence>
<feature type="non-terminal residue" evidence="2">
    <location>
        <position position="392"/>
    </location>
</feature>
<gene>
    <name evidence="2" type="ORF">OFUS_LOCUS3688</name>
</gene>
<feature type="compositionally biased region" description="Polar residues" evidence="1">
    <location>
        <begin position="1"/>
        <end position="14"/>
    </location>
</feature>